<reference evidence="1" key="1">
    <citation type="submission" date="2021-02" db="EMBL/GenBank/DDBJ databases">
        <authorList>
            <person name="Nowell W R."/>
        </authorList>
    </citation>
    <scope>NUCLEOTIDE SEQUENCE</scope>
</reference>
<dbReference type="Proteomes" id="UP000681722">
    <property type="component" value="Unassembled WGS sequence"/>
</dbReference>
<comment type="caution">
    <text evidence="1">The sequence shown here is derived from an EMBL/GenBank/DDBJ whole genome shotgun (WGS) entry which is preliminary data.</text>
</comment>
<dbReference type="EMBL" id="CAJNOQ010014158">
    <property type="protein sequence ID" value="CAF1336131.1"/>
    <property type="molecule type" value="Genomic_DNA"/>
</dbReference>
<feature type="non-terminal residue" evidence="1">
    <location>
        <position position="1"/>
    </location>
</feature>
<keyword evidence="3" id="KW-1185">Reference proteome</keyword>
<dbReference type="SUPFAM" id="SSF46966">
    <property type="entry name" value="Spectrin repeat"/>
    <property type="match status" value="1"/>
</dbReference>
<dbReference type="Proteomes" id="UP000663829">
    <property type="component" value="Unassembled WGS sequence"/>
</dbReference>
<dbReference type="AlphaFoldDB" id="A0A815G8P6"/>
<name>A0A815G8P6_9BILA</name>
<evidence type="ECO:0000313" key="1">
    <source>
        <dbReference type="EMBL" id="CAF1336131.1"/>
    </source>
</evidence>
<proteinExistence type="predicted"/>
<accession>A0A815G8P6</accession>
<sequence length="42" mass="5015">QDIVNLQFKWQNLKEVSTKRKKDLEDSLLAQQYFSDAKEVET</sequence>
<protein>
    <submittedName>
        <fullName evidence="1">Uncharacterized protein</fullName>
    </submittedName>
</protein>
<organism evidence="1 3">
    <name type="scientific">Didymodactylos carnosus</name>
    <dbReference type="NCBI Taxonomy" id="1234261"/>
    <lineage>
        <taxon>Eukaryota</taxon>
        <taxon>Metazoa</taxon>
        <taxon>Spiralia</taxon>
        <taxon>Gnathifera</taxon>
        <taxon>Rotifera</taxon>
        <taxon>Eurotatoria</taxon>
        <taxon>Bdelloidea</taxon>
        <taxon>Philodinida</taxon>
        <taxon>Philodinidae</taxon>
        <taxon>Didymodactylos</taxon>
    </lineage>
</organism>
<gene>
    <name evidence="1" type="ORF">GPM918_LOCUS30196</name>
    <name evidence="2" type="ORF">SRO942_LOCUS30803</name>
</gene>
<evidence type="ECO:0000313" key="2">
    <source>
        <dbReference type="EMBL" id="CAF4193462.1"/>
    </source>
</evidence>
<dbReference type="EMBL" id="CAJOBC010056024">
    <property type="protein sequence ID" value="CAF4193462.1"/>
    <property type="molecule type" value="Genomic_DNA"/>
</dbReference>
<dbReference type="Gene3D" id="1.20.58.60">
    <property type="match status" value="1"/>
</dbReference>
<evidence type="ECO:0000313" key="3">
    <source>
        <dbReference type="Proteomes" id="UP000663829"/>
    </source>
</evidence>